<evidence type="ECO:0000313" key="3">
    <source>
        <dbReference type="Proteomes" id="UP000434957"/>
    </source>
</evidence>
<organism evidence="1 4">
    <name type="scientific">Phytophthora rubi</name>
    <dbReference type="NCBI Taxonomy" id="129364"/>
    <lineage>
        <taxon>Eukaryota</taxon>
        <taxon>Sar</taxon>
        <taxon>Stramenopiles</taxon>
        <taxon>Oomycota</taxon>
        <taxon>Peronosporomycetes</taxon>
        <taxon>Peronosporales</taxon>
        <taxon>Peronosporaceae</taxon>
        <taxon>Phytophthora</taxon>
    </lineage>
</organism>
<sequence length="48" mass="5257">MDPSLAPSVVEELQKLLTVEFLEWQDVVSGVTTRIVSALSLQALNDDV</sequence>
<reference evidence="1 4" key="1">
    <citation type="submission" date="2018-09" db="EMBL/GenBank/DDBJ databases">
        <title>Genomic investigation of the strawberry pathogen Phytophthora fragariae indicates pathogenicity is determined by transcriptional variation in three key races.</title>
        <authorList>
            <person name="Adams T.M."/>
            <person name="Armitage A.D."/>
            <person name="Sobczyk M.K."/>
            <person name="Bates H.J."/>
            <person name="Dunwell J.M."/>
            <person name="Nellist C.F."/>
            <person name="Harrison R.J."/>
        </authorList>
    </citation>
    <scope>NUCLEOTIDE SEQUENCE [LARGE SCALE GENOMIC DNA]</scope>
    <source>
        <strain evidence="1 4">SCRP324</strain>
        <strain evidence="2 3">SCRP333</strain>
    </source>
</reference>
<comment type="caution">
    <text evidence="1">The sequence shown here is derived from an EMBL/GenBank/DDBJ whole genome shotgun (WGS) entry which is preliminary data.</text>
</comment>
<dbReference type="EMBL" id="QXFU01000311">
    <property type="protein sequence ID" value="KAE9037045.1"/>
    <property type="molecule type" value="Genomic_DNA"/>
</dbReference>
<evidence type="ECO:0000313" key="4">
    <source>
        <dbReference type="Proteomes" id="UP000435112"/>
    </source>
</evidence>
<dbReference type="OrthoDB" id="10353134at2759"/>
<dbReference type="AlphaFoldDB" id="A0A6A3N7S3"/>
<evidence type="ECO:0000313" key="2">
    <source>
        <dbReference type="EMBL" id="KAE9347628.1"/>
    </source>
</evidence>
<accession>A0A6A3N7S3</accession>
<gene>
    <name evidence="1" type="ORF">PR002_g6774</name>
    <name evidence="2" type="ORF">PR003_g6818</name>
</gene>
<evidence type="ECO:0000313" key="1">
    <source>
        <dbReference type="EMBL" id="KAE9037045.1"/>
    </source>
</evidence>
<protein>
    <submittedName>
        <fullName evidence="1">Uncharacterized protein</fullName>
    </submittedName>
</protein>
<dbReference type="Proteomes" id="UP000435112">
    <property type="component" value="Unassembled WGS sequence"/>
</dbReference>
<proteinExistence type="predicted"/>
<name>A0A6A3N7S3_9STRA</name>
<keyword evidence="3" id="KW-1185">Reference proteome</keyword>
<dbReference type="EMBL" id="QXFT01000310">
    <property type="protein sequence ID" value="KAE9347628.1"/>
    <property type="molecule type" value="Genomic_DNA"/>
</dbReference>
<dbReference type="Proteomes" id="UP000434957">
    <property type="component" value="Unassembled WGS sequence"/>
</dbReference>